<organism evidence="2">
    <name type="scientific">Laccaria bicolor (strain S238N-H82 / ATCC MYA-4686)</name>
    <name type="common">Bicoloured deceiver</name>
    <name type="synonym">Laccaria laccata var. bicolor</name>
    <dbReference type="NCBI Taxonomy" id="486041"/>
    <lineage>
        <taxon>Eukaryota</taxon>
        <taxon>Fungi</taxon>
        <taxon>Dikarya</taxon>
        <taxon>Basidiomycota</taxon>
        <taxon>Agaricomycotina</taxon>
        <taxon>Agaricomycetes</taxon>
        <taxon>Agaricomycetidae</taxon>
        <taxon>Agaricales</taxon>
        <taxon>Agaricineae</taxon>
        <taxon>Hydnangiaceae</taxon>
        <taxon>Laccaria</taxon>
    </lineage>
</organism>
<dbReference type="EMBL" id="DS547093">
    <property type="protein sequence ID" value="EDR13486.1"/>
    <property type="molecule type" value="Genomic_DNA"/>
</dbReference>
<dbReference type="GeneID" id="6071558"/>
<gene>
    <name evidence="1" type="ORF">LACBIDRAFT_322457</name>
</gene>
<dbReference type="HOGENOM" id="CLU_1034643_0_0_1"/>
<dbReference type="KEGG" id="lbc:LACBIDRAFT_322457"/>
<dbReference type="InParanoid" id="B0CWC8"/>
<keyword evidence="2" id="KW-1185">Reference proteome</keyword>
<dbReference type="OrthoDB" id="2658103at2759"/>
<protein>
    <submittedName>
        <fullName evidence="1">Predicted protein</fullName>
    </submittedName>
</protein>
<sequence length="269" mass="30469">MERTKNCDKDVDKANTIISGMQDLKADACSAKFMDKTGKTLACVFSHRMQMNDQATVERKGRGERTAYPGPHKRMLKDVQASKSEDQHWDGIPLNITNVHKNFTSFWPLTPTKGDIQHPNQSVMAYSLEPPPDCPEDVEYIRDGMGECFKVAFPNYYSQYKAAFAAGAWMTEDPGPWLGRAMVWKFPVETHVDSLDDGTSLLSPTYSYRTPTGFLESYWTGLGLGQISCWLITIQILYPSPSGILVNSYWNDPKPPGIVEFCWIFKEWV</sequence>
<name>B0CWC8_LACBS</name>
<reference evidence="1 2" key="1">
    <citation type="journal article" date="2008" name="Nature">
        <title>The genome of Laccaria bicolor provides insights into mycorrhizal symbiosis.</title>
        <authorList>
            <person name="Martin F."/>
            <person name="Aerts A."/>
            <person name="Ahren D."/>
            <person name="Brun A."/>
            <person name="Danchin E.G.J."/>
            <person name="Duchaussoy F."/>
            <person name="Gibon J."/>
            <person name="Kohler A."/>
            <person name="Lindquist E."/>
            <person name="Pereda V."/>
            <person name="Salamov A."/>
            <person name="Shapiro H.J."/>
            <person name="Wuyts J."/>
            <person name="Blaudez D."/>
            <person name="Buee M."/>
            <person name="Brokstein P."/>
            <person name="Canbaeck B."/>
            <person name="Cohen D."/>
            <person name="Courty P.E."/>
            <person name="Coutinho P.M."/>
            <person name="Delaruelle C."/>
            <person name="Detter J.C."/>
            <person name="Deveau A."/>
            <person name="DiFazio S."/>
            <person name="Duplessis S."/>
            <person name="Fraissinet-Tachet L."/>
            <person name="Lucic E."/>
            <person name="Frey-Klett P."/>
            <person name="Fourrey C."/>
            <person name="Feussner I."/>
            <person name="Gay G."/>
            <person name="Grimwood J."/>
            <person name="Hoegger P.J."/>
            <person name="Jain P."/>
            <person name="Kilaru S."/>
            <person name="Labbe J."/>
            <person name="Lin Y.C."/>
            <person name="Legue V."/>
            <person name="Le Tacon F."/>
            <person name="Marmeisse R."/>
            <person name="Melayah D."/>
            <person name="Montanini B."/>
            <person name="Muratet M."/>
            <person name="Nehls U."/>
            <person name="Niculita-Hirzel H."/>
            <person name="Oudot-Le Secq M.P."/>
            <person name="Peter M."/>
            <person name="Quesneville H."/>
            <person name="Rajashekar B."/>
            <person name="Reich M."/>
            <person name="Rouhier N."/>
            <person name="Schmutz J."/>
            <person name="Yin T."/>
            <person name="Chalot M."/>
            <person name="Henrissat B."/>
            <person name="Kuees U."/>
            <person name="Lucas S."/>
            <person name="Van de Peer Y."/>
            <person name="Podila G.K."/>
            <person name="Polle A."/>
            <person name="Pukkila P.J."/>
            <person name="Richardson P.M."/>
            <person name="Rouze P."/>
            <person name="Sanders I.R."/>
            <person name="Stajich J.E."/>
            <person name="Tunlid A."/>
            <person name="Tuskan G."/>
            <person name="Grigoriev I.V."/>
        </authorList>
    </citation>
    <scope>NUCLEOTIDE SEQUENCE [LARGE SCALE GENOMIC DNA]</scope>
    <source>
        <strain evidence="2">S238N-H82 / ATCC MYA-4686</strain>
    </source>
</reference>
<dbReference type="Proteomes" id="UP000001194">
    <property type="component" value="Unassembled WGS sequence"/>
</dbReference>
<accession>B0CWC8</accession>
<evidence type="ECO:0000313" key="1">
    <source>
        <dbReference type="EMBL" id="EDR13486.1"/>
    </source>
</evidence>
<evidence type="ECO:0000313" key="2">
    <source>
        <dbReference type="Proteomes" id="UP000001194"/>
    </source>
</evidence>
<dbReference type="RefSeq" id="XP_001875984.1">
    <property type="nucleotide sequence ID" value="XM_001875949.1"/>
</dbReference>
<proteinExistence type="predicted"/>
<dbReference type="AlphaFoldDB" id="B0CWC8"/>